<dbReference type="InterPro" id="IPR001680">
    <property type="entry name" value="WD40_rpt"/>
</dbReference>
<dbReference type="InterPro" id="IPR019775">
    <property type="entry name" value="WD40_repeat_CS"/>
</dbReference>
<dbReference type="InParanoid" id="F0ZLR7"/>
<gene>
    <name evidence="9" type="ORF">DICPUDRAFT_55360</name>
</gene>
<dbReference type="Pfam" id="PF00400">
    <property type="entry name" value="WD40"/>
    <property type="match status" value="2"/>
</dbReference>
<dbReference type="GO" id="GO:1904263">
    <property type="term" value="P:positive regulation of TORC1 signaling"/>
    <property type="evidence" value="ECO:0000318"/>
    <property type="project" value="GO_Central"/>
</dbReference>
<dbReference type="GO" id="GO:0016239">
    <property type="term" value="P:positive regulation of macroautophagy"/>
    <property type="evidence" value="ECO:0000318"/>
    <property type="project" value="GO_Central"/>
</dbReference>
<keyword evidence="3" id="KW-0677">Repeat</keyword>
<dbReference type="PRINTS" id="PR00320">
    <property type="entry name" value="GPROTEINBRPT"/>
</dbReference>
<accession>F0ZLR7</accession>
<dbReference type="InterPro" id="IPR020472">
    <property type="entry name" value="WD40_PAC1"/>
</dbReference>
<feature type="repeat" description="WD" evidence="6">
    <location>
        <begin position="109"/>
        <end position="151"/>
    </location>
</feature>
<reference evidence="10" key="1">
    <citation type="journal article" date="2011" name="Genome Biol.">
        <title>Comparative genomics of the social amoebae Dictyostelium discoideum and Dictyostelium purpureum.</title>
        <authorList>
            <consortium name="US DOE Joint Genome Institute (JGI-PGF)"/>
            <person name="Sucgang R."/>
            <person name="Kuo A."/>
            <person name="Tian X."/>
            <person name="Salerno W."/>
            <person name="Parikh A."/>
            <person name="Feasley C.L."/>
            <person name="Dalin E."/>
            <person name="Tu H."/>
            <person name="Huang E."/>
            <person name="Barry K."/>
            <person name="Lindquist E."/>
            <person name="Shapiro H."/>
            <person name="Bruce D."/>
            <person name="Schmutz J."/>
            <person name="Salamov A."/>
            <person name="Fey P."/>
            <person name="Gaudet P."/>
            <person name="Anjard C."/>
            <person name="Babu M.M."/>
            <person name="Basu S."/>
            <person name="Bushmanova Y."/>
            <person name="van der Wel H."/>
            <person name="Katoh-Kurasawa M."/>
            <person name="Dinh C."/>
            <person name="Coutinho P.M."/>
            <person name="Saito T."/>
            <person name="Elias M."/>
            <person name="Schaap P."/>
            <person name="Kay R.R."/>
            <person name="Henrissat B."/>
            <person name="Eichinger L."/>
            <person name="Rivero F."/>
            <person name="Putnam N.H."/>
            <person name="West C.M."/>
            <person name="Loomis W.F."/>
            <person name="Chisholm R.L."/>
            <person name="Shaulsky G."/>
            <person name="Strassmann J.E."/>
            <person name="Queller D.C."/>
            <person name="Kuspa A."/>
            <person name="Grigoriev I.V."/>
        </authorList>
    </citation>
    <scope>NUCLEOTIDE SEQUENCE [LARGE SCALE GENOMIC DNA]</scope>
    <source>
        <strain evidence="10">QSDP1</strain>
    </source>
</reference>
<dbReference type="PANTHER" id="PTHR46200">
    <property type="entry name" value="GATOR COMPLEX PROTEIN WDR24"/>
    <property type="match status" value="1"/>
</dbReference>
<evidence type="ECO:0000313" key="10">
    <source>
        <dbReference type="Proteomes" id="UP000001064"/>
    </source>
</evidence>
<dbReference type="GO" id="GO:0005829">
    <property type="term" value="C:cytosol"/>
    <property type="evidence" value="ECO:0000318"/>
    <property type="project" value="GO_Central"/>
</dbReference>
<keyword evidence="4" id="KW-0863">Zinc-finger</keyword>
<feature type="compositionally biased region" description="Low complexity" evidence="7">
    <location>
        <begin position="484"/>
        <end position="495"/>
    </location>
</feature>
<evidence type="ECO:0000313" key="9">
    <source>
        <dbReference type="EMBL" id="EGC35117.1"/>
    </source>
</evidence>
<dbReference type="GO" id="GO:0005774">
    <property type="term" value="C:vacuolar membrane"/>
    <property type="evidence" value="ECO:0000318"/>
    <property type="project" value="GO_Central"/>
</dbReference>
<keyword evidence="1 6" id="KW-0853">WD repeat</keyword>
<dbReference type="InterPro" id="IPR015943">
    <property type="entry name" value="WD40/YVTN_repeat-like_dom_sf"/>
</dbReference>
<dbReference type="EMBL" id="GL871071">
    <property type="protein sequence ID" value="EGC35117.1"/>
    <property type="molecule type" value="Genomic_DNA"/>
</dbReference>
<feature type="compositionally biased region" description="Basic and acidic residues" evidence="7">
    <location>
        <begin position="496"/>
        <end position="550"/>
    </location>
</feature>
<dbReference type="GO" id="GO:0061700">
    <property type="term" value="C:GATOR2 complex"/>
    <property type="evidence" value="ECO:0000318"/>
    <property type="project" value="GO_Central"/>
</dbReference>
<dbReference type="InterPro" id="IPR036322">
    <property type="entry name" value="WD40_repeat_dom_sf"/>
</dbReference>
<dbReference type="GeneID" id="10501787"/>
<keyword evidence="10" id="KW-1185">Reference proteome</keyword>
<feature type="compositionally biased region" description="Basic and acidic residues" evidence="7">
    <location>
        <begin position="712"/>
        <end position="727"/>
    </location>
</feature>
<evidence type="ECO:0000256" key="7">
    <source>
        <dbReference type="SAM" id="MobiDB-lite"/>
    </source>
</evidence>
<evidence type="ECO:0000256" key="4">
    <source>
        <dbReference type="ARBA" id="ARBA00022771"/>
    </source>
</evidence>
<dbReference type="AlphaFoldDB" id="F0ZLR7"/>
<dbReference type="eggNOG" id="KOG0269">
    <property type="taxonomic scope" value="Eukaryota"/>
</dbReference>
<dbReference type="PROSITE" id="PS50294">
    <property type="entry name" value="WD_REPEATS_REGION"/>
    <property type="match status" value="2"/>
</dbReference>
<dbReference type="InterPro" id="IPR037590">
    <property type="entry name" value="WDR24"/>
</dbReference>
<dbReference type="OrthoDB" id="60955at2759"/>
<dbReference type="KEGG" id="dpp:DICPUDRAFT_55360"/>
<evidence type="ECO:0000256" key="3">
    <source>
        <dbReference type="ARBA" id="ARBA00022737"/>
    </source>
</evidence>
<evidence type="ECO:0000259" key="8">
    <source>
        <dbReference type="Pfam" id="PF17120"/>
    </source>
</evidence>
<dbReference type="OMA" id="EPMWLIS"/>
<dbReference type="CDD" id="cd16693">
    <property type="entry name" value="mRING-H2-C3H3C2_WDR24"/>
    <property type="match status" value="1"/>
</dbReference>
<dbReference type="PANTHER" id="PTHR46200:SF1">
    <property type="entry name" value="GATOR COMPLEX PROTEIN WDR24"/>
    <property type="match status" value="1"/>
</dbReference>
<dbReference type="FunCoup" id="F0ZLR7">
    <property type="interactions" value="166"/>
</dbReference>
<dbReference type="Pfam" id="PF17120">
    <property type="entry name" value="zf-RING_16"/>
    <property type="match status" value="1"/>
</dbReference>
<proteinExistence type="predicted"/>
<dbReference type="VEuPathDB" id="AmoebaDB:DICPUDRAFT_55360"/>
<dbReference type="Proteomes" id="UP000001064">
    <property type="component" value="Unassembled WGS sequence"/>
</dbReference>
<name>F0ZLR7_DICPU</name>
<dbReference type="GO" id="GO:0008270">
    <property type="term" value="F:zinc ion binding"/>
    <property type="evidence" value="ECO:0007669"/>
    <property type="project" value="UniProtKB-KW"/>
</dbReference>
<feature type="compositionally biased region" description="Basic and acidic residues" evidence="7">
    <location>
        <begin position="648"/>
        <end position="698"/>
    </location>
</feature>
<keyword evidence="5" id="KW-0862">Zinc</keyword>
<keyword evidence="2" id="KW-0479">Metal-binding</keyword>
<evidence type="ECO:0000256" key="2">
    <source>
        <dbReference type="ARBA" id="ARBA00022723"/>
    </source>
</evidence>
<organism evidence="9 10">
    <name type="scientific">Dictyostelium purpureum</name>
    <name type="common">Slime mold</name>
    <dbReference type="NCBI Taxonomy" id="5786"/>
    <lineage>
        <taxon>Eukaryota</taxon>
        <taxon>Amoebozoa</taxon>
        <taxon>Evosea</taxon>
        <taxon>Eumycetozoa</taxon>
        <taxon>Dictyostelia</taxon>
        <taxon>Dictyosteliales</taxon>
        <taxon>Dictyosteliaceae</taxon>
        <taxon>Dictyostelium</taxon>
    </lineage>
</organism>
<sequence length="907" mass="104011">MNQPPNKCQVYLNLGSPLSAISASYDQNRLIVAGRDIVKIVSLQNNEFKITSNLRAGKTQSLNYTGNDCCWHPSNSENHKSLIATAATNGAVVIWNLVRDGSKSVERVFSDHSRAVNKLAWHPDKLDCLLTGSQDNTLRFWDIRDSANASKITFSPKSESIRDVQFNPFQSNQFAAAFDNGTVQLWDIRKPTTPAEKITSHQGLVLTIDWHPEEKNIIASGGRDRAIRVWDFSTGRSLNSVSTISSVSRIKWRPANKWHIASCSSIVDFNIHVWDVKKPYIPLFSFTDHRDVPTGLIWRSSSTLISCSKDSNLLLNEYNDAYKPYKHIRTTGISWNINNEIASINDKINRNQNPDNALLQQHQQHQQQQQSYQAPMHASFFASFNVPTPPPLPPLVKVEQGVMNVFTPKYPNIDNINDERYVFEYYAKNYKFRGDSFNNLCQHNQLVSLNVKQYHISKVWSLLQLYFSHLDQLKPKDERETEEQILQQQQQLQLQKDQKEKSKEEKQQKDQNKQDENQKQQPDKEIQQEKEKENHQEENSKEIEKIKNIETIKNNNSNNKELSTKSNEDDDKKENLDSIKFDGFGQLNGGDVFDPSNDMMTAKEPSLDFADSGNDLFNNLLSAEAVTPLVSLPIRAPSLDNQKSTENNLDKSKDNNKRQKDDKADNNKKDKDDKNNNDKSKENNDSDKNSTDNNHKDNNTLGKSNNSNNDNNNKEKDNSKEKQDKKNNSEDLKILIPCFEFEEFDFQPILIDMLDCCIERGDVQTCVFIVLILNRYIDLNIDKNQLTRWFGSYIDLLQRFKFWSLSLEVMKYCDDQTINQASKRHTTYISACSHCGKSIPQNSLICEKCNRIASKCSICRLPVKGVFVWCQGCGHGGHLDHMKSWFIDNKQKSCPTGCTHICTPLFK</sequence>
<dbReference type="STRING" id="5786.F0ZLR7"/>
<dbReference type="InterPro" id="IPR049566">
    <property type="entry name" value="WDR59_RTC1-like_RING_Znf"/>
</dbReference>
<feature type="compositionally biased region" description="Basic and acidic residues" evidence="7">
    <location>
        <begin position="562"/>
        <end position="580"/>
    </location>
</feature>
<feature type="repeat" description="WD" evidence="6">
    <location>
        <begin position="198"/>
        <end position="240"/>
    </location>
</feature>
<dbReference type="Gene3D" id="2.130.10.10">
    <property type="entry name" value="YVTN repeat-like/Quinoprotein amine dehydrogenase"/>
    <property type="match status" value="2"/>
</dbReference>
<evidence type="ECO:0000256" key="6">
    <source>
        <dbReference type="PROSITE-ProRule" id="PRU00221"/>
    </source>
</evidence>
<dbReference type="PROSITE" id="PS00678">
    <property type="entry name" value="WD_REPEATS_1"/>
    <property type="match status" value="2"/>
</dbReference>
<feature type="region of interest" description="Disordered" evidence="7">
    <location>
        <begin position="478"/>
        <end position="599"/>
    </location>
</feature>
<feature type="repeat" description="WD" evidence="6">
    <location>
        <begin position="154"/>
        <end position="196"/>
    </location>
</feature>
<evidence type="ECO:0000256" key="1">
    <source>
        <dbReference type="ARBA" id="ARBA00022574"/>
    </source>
</evidence>
<protein>
    <recommendedName>
        <fullName evidence="8">WDR59/RTC1-like RING zinc finger domain-containing protein</fullName>
    </recommendedName>
</protein>
<dbReference type="RefSeq" id="XP_003288369.1">
    <property type="nucleotide sequence ID" value="XM_003288321.1"/>
</dbReference>
<feature type="domain" description="WDR59/RTC1-like RING zinc finger" evidence="8">
    <location>
        <begin position="852"/>
        <end position="902"/>
    </location>
</feature>
<feature type="compositionally biased region" description="Low complexity" evidence="7">
    <location>
        <begin position="551"/>
        <end position="561"/>
    </location>
</feature>
<dbReference type="SMART" id="SM00320">
    <property type="entry name" value="WD40"/>
    <property type="match status" value="7"/>
</dbReference>
<dbReference type="PROSITE" id="PS50082">
    <property type="entry name" value="WD_REPEATS_2"/>
    <property type="match status" value="3"/>
</dbReference>
<dbReference type="SUPFAM" id="SSF50978">
    <property type="entry name" value="WD40 repeat-like"/>
    <property type="match status" value="1"/>
</dbReference>
<feature type="region of interest" description="Disordered" evidence="7">
    <location>
        <begin position="635"/>
        <end position="727"/>
    </location>
</feature>
<dbReference type="FunFam" id="2.130.10.10:FF:002932">
    <property type="entry name" value="Uncharacterized WD repeat-containing protein C4F8.11"/>
    <property type="match status" value="1"/>
</dbReference>
<evidence type="ECO:0000256" key="5">
    <source>
        <dbReference type="ARBA" id="ARBA00022833"/>
    </source>
</evidence>